<evidence type="ECO:0000313" key="16">
    <source>
        <dbReference type="EMBL" id="CDM22691.1"/>
    </source>
</evidence>
<accession>W8X1D7</accession>
<dbReference type="InterPro" id="IPR015813">
    <property type="entry name" value="Pyrv/PenolPyrv_kinase-like_dom"/>
</dbReference>
<evidence type="ECO:0000256" key="2">
    <source>
        <dbReference type="ARBA" id="ARBA00008663"/>
    </source>
</evidence>
<dbReference type="NCBIfam" id="NF004886">
    <property type="entry name" value="PRK06247.1"/>
    <property type="match status" value="1"/>
</dbReference>
<keyword evidence="17" id="KW-1185">Reference proteome</keyword>
<dbReference type="PANTHER" id="PTHR11817">
    <property type="entry name" value="PYRUVATE KINASE"/>
    <property type="match status" value="1"/>
</dbReference>
<dbReference type="InterPro" id="IPR001697">
    <property type="entry name" value="Pyr_Knase"/>
</dbReference>
<dbReference type="Gene3D" id="3.40.1380.20">
    <property type="entry name" value="Pyruvate kinase, C-terminal domain"/>
    <property type="match status" value="1"/>
</dbReference>
<dbReference type="RefSeq" id="WP_043679198.1">
    <property type="nucleotide sequence ID" value="NZ_HG916765.1"/>
</dbReference>
<comment type="similarity">
    <text evidence="2 13">Belongs to the pyruvate kinase family.</text>
</comment>
<keyword evidence="10 13" id="KW-0324">Glycolysis</keyword>
<evidence type="ECO:0000256" key="3">
    <source>
        <dbReference type="ARBA" id="ARBA00012142"/>
    </source>
</evidence>
<evidence type="ECO:0000256" key="4">
    <source>
        <dbReference type="ARBA" id="ARBA00022679"/>
    </source>
</evidence>
<dbReference type="PATRIC" id="fig|1437824.5.peg.213"/>
<protein>
    <recommendedName>
        <fullName evidence="3 12">Pyruvate kinase</fullName>
        <ecNumber evidence="3 12">2.7.1.40</ecNumber>
    </recommendedName>
</protein>
<dbReference type="eggNOG" id="COG0469">
    <property type="taxonomic scope" value="Bacteria"/>
</dbReference>
<dbReference type="NCBIfam" id="NF004978">
    <property type="entry name" value="PRK06354.1"/>
    <property type="match status" value="1"/>
</dbReference>
<dbReference type="GO" id="GO:0005524">
    <property type="term" value="F:ATP binding"/>
    <property type="evidence" value="ECO:0007669"/>
    <property type="project" value="UniProtKB-KW"/>
</dbReference>
<dbReference type="NCBIfam" id="NF004491">
    <property type="entry name" value="PRK05826.1"/>
    <property type="match status" value="1"/>
</dbReference>
<evidence type="ECO:0000313" key="17">
    <source>
        <dbReference type="Proteomes" id="UP000019805"/>
    </source>
</evidence>
<sequence length="474" mass="50585">MKADRRARILATLGPASSTFEQIRALAQAGANVFRLNFSHGSHEDHAERHRLIRQVEQELGHPIGILMDLQGPKLRVGRIAGGKAVLAAGQSFRLDLDPAEGDAARANLPHPEIFAALEDGTDLLLDDGKLRLRVDRHGPDFAETTVMVGGPLSDRKGVNVPGVILPISPLTPKDRADLAFGLSLGVDWVALSFVQRPEDIVEARGLIGNRAWIMAKLEKPAAIEHLDAIVAQADGIMVARGDLGVELPPQRVPILQQRIVRRARAAGKPVVVATQMLESMITAPVPTRAEASDVATAVYSGADAVMLSAESASGQYPVEAVTIMEHIIREVESDPSWRAGLEASHSPAEANIPDAICCALRRVAGLLEPAATVAYTASGFSALRASRERPSTPILALTSQPETARRLALAWGVRPVHFPEQLRESTEMIDRATAAARQAGLAEAGDTLIVIAGLPFGRSGSTNLLHIAQVPEK</sequence>
<dbReference type="Gene3D" id="2.40.33.10">
    <property type="entry name" value="PK beta-barrel domain-like"/>
    <property type="match status" value="1"/>
</dbReference>
<dbReference type="InterPro" id="IPR040442">
    <property type="entry name" value="Pyrv_kinase-like_dom_sf"/>
</dbReference>
<dbReference type="PRINTS" id="PR01050">
    <property type="entry name" value="PYRUVTKNASE"/>
</dbReference>
<dbReference type="KEGG" id="cdn:BN940_01071"/>
<dbReference type="GO" id="GO:0016301">
    <property type="term" value="F:kinase activity"/>
    <property type="evidence" value="ECO:0007669"/>
    <property type="project" value="UniProtKB-KW"/>
</dbReference>
<evidence type="ECO:0000256" key="13">
    <source>
        <dbReference type="RuleBase" id="RU000504"/>
    </source>
</evidence>
<keyword evidence="9 13" id="KW-0460">Magnesium</keyword>
<comment type="catalytic activity">
    <reaction evidence="13">
        <text>pyruvate + ATP = phosphoenolpyruvate + ADP + H(+)</text>
        <dbReference type="Rhea" id="RHEA:18157"/>
        <dbReference type="ChEBI" id="CHEBI:15361"/>
        <dbReference type="ChEBI" id="CHEBI:15378"/>
        <dbReference type="ChEBI" id="CHEBI:30616"/>
        <dbReference type="ChEBI" id="CHEBI:58702"/>
        <dbReference type="ChEBI" id="CHEBI:456216"/>
        <dbReference type="EC" id="2.7.1.40"/>
    </reaction>
</comment>
<dbReference type="InterPro" id="IPR015806">
    <property type="entry name" value="Pyrv_Knase_insert_dom_sf"/>
</dbReference>
<feature type="domain" description="Pyruvate kinase barrel" evidence="14">
    <location>
        <begin position="5"/>
        <end position="322"/>
    </location>
</feature>
<evidence type="ECO:0000256" key="5">
    <source>
        <dbReference type="ARBA" id="ARBA00022723"/>
    </source>
</evidence>
<dbReference type="OrthoDB" id="9812123at2"/>
<keyword evidence="6" id="KW-0547">Nucleotide-binding</keyword>
<dbReference type="GO" id="GO:0000287">
    <property type="term" value="F:magnesium ion binding"/>
    <property type="evidence" value="ECO:0007669"/>
    <property type="project" value="UniProtKB-UniRule"/>
</dbReference>
<name>W8X1D7_CASD6</name>
<dbReference type="Pfam" id="PF02887">
    <property type="entry name" value="PK_C"/>
    <property type="match status" value="1"/>
</dbReference>
<dbReference type="Gene3D" id="3.20.20.60">
    <property type="entry name" value="Phosphoenolpyruvate-binding domains"/>
    <property type="match status" value="1"/>
</dbReference>
<evidence type="ECO:0000259" key="15">
    <source>
        <dbReference type="Pfam" id="PF02887"/>
    </source>
</evidence>
<dbReference type="Pfam" id="PF00224">
    <property type="entry name" value="PK"/>
    <property type="match status" value="1"/>
</dbReference>
<proteinExistence type="inferred from homology"/>
<dbReference type="InterPro" id="IPR036918">
    <property type="entry name" value="Pyrv_Knase_C_sf"/>
</dbReference>
<keyword evidence="4 13" id="KW-0808">Transferase</keyword>
<evidence type="ECO:0000256" key="12">
    <source>
        <dbReference type="NCBIfam" id="TIGR01064"/>
    </source>
</evidence>
<keyword evidence="11 16" id="KW-0670">Pyruvate</keyword>
<dbReference type="SUPFAM" id="SSF51621">
    <property type="entry name" value="Phosphoenolpyruvate/pyruvate domain"/>
    <property type="match status" value="1"/>
</dbReference>
<evidence type="ECO:0000256" key="10">
    <source>
        <dbReference type="ARBA" id="ARBA00023152"/>
    </source>
</evidence>
<dbReference type="EMBL" id="HG916765">
    <property type="protein sequence ID" value="CDM22691.1"/>
    <property type="molecule type" value="Genomic_DNA"/>
</dbReference>
<reference evidence="16 17" key="1">
    <citation type="journal article" date="2014" name="BMC Microbiol.">
        <title>The oxygen-independent metabolism of cyclic monoterpenes in Castellaniella defragrans 65Phen.</title>
        <authorList>
            <person name="Petasch J."/>
            <person name="Disch E.M."/>
            <person name="Markert S."/>
            <person name="Becher D."/>
            <person name="Schweder T."/>
            <person name="Huttel B."/>
            <person name="Reinhardt R."/>
            <person name="Harder J."/>
        </authorList>
    </citation>
    <scope>NUCLEOTIDE SEQUENCE [LARGE SCALE GENOMIC DNA]</scope>
    <source>
        <strain evidence="16">65Phen</strain>
    </source>
</reference>
<gene>
    <name evidence="16" type="ORF">BN940_01071</name>
</gene>
<dbReference type="NCBIfam" id="TIGR01064">
    <property type="entry name" value="pyruv_kin"/>
    <property type="match status" value="1"/>
</dbReference>
<organism evidence="16 17">
    <name type="scientific">Castellaniella defragrans (strain DSM 12143 / CCUG 39792 / 65Phen)</name>
    <name type="common">Alcaligenes defragrans</name>
    <dbReference type="NCBI Taxonomy" id="1437824"/>
    <lineage>
        <taxon>Bacteria</taxon>
        <taxon>Pseudomonadati</taxon>
        <taxon>Pseudomonadota</taxon>
        <taxon>Betaproteobacteria</taxon>
        <taxon>Burkholderiales</taxon>
        <taxon>Alcaligenaceae</taxon>
        <taxon>Castellaniella</taxon>
    </lineage>
</organism>
<keyword evidence="7 13" id="KW-0418">Kinase</keyword>
<dbReference type="GO" id="GO:0004743">
    <property type="term" value="F:pyruvate kinase activity"/>
    <property type="evidence" value="ECO:0007669"/>
    <property type="project" value="UniProtKB-UniRule"/>
</dbReference>
<dbReference type="FunFam" id="2.40.33.10:FF:000001">
    <property type="entry name" value="Pyruvate kinase"/>
    <property type="match status" value="1"/>
</dbReference>
<comment type="pathway">
    <text evidence="1 13">Carbohydrate degradation; glycolysis; pyruvate from D-glyceraldehyde 3-phosphate: step 5/5.</text>
</comment>
<keyword evidence="8" id="KW-0067">ATP-binding</keyword>
<dbReference type="Proteomes" id="UP000019805">
    <property type="component" value="Chromosome"/>
</dbReference>
<dbReference type="HOGENOM" id="CLU_015439_0_2_4"/>
<keyword evidence="5" id="KW-0479">Metal-binding</keyword>
<evidence type="ECO:0000256" key="7">
    <source>
        <dbReference type="ARBA" id="ARBA00022777"/>
    </source>
</evidence>
<dbReference type="InterPro" id="IPR015793">
    <property type="entry name" value="Pyrv_Knase_brl"/>
</dbReference>
<dbReference type="InterPro" id="IPR015795">
    <property type="entry name" value="Pyrv_Knase_C"/>
</dbReference>
<evidence type="ECO:0000256" key="6">
    <source>
        <dbReference type="ARBA" id="ARBA00022741"/>
    </source>
</evidence>
<feature type="domain" description="Pyruvate kinase C-terminal" evidence="15">
    <location>
        <begin position="355"/>
        <end position="468"/>
    </location>
</feature>
<evidence type="ECO:0000256" key="1">
    <source>
        <dbReference type="ARBA" id="ARBA00004997"/>
    </source>
</evidence>
<dbReference type="UniPathway" id="UPA00109">
    <property type="reaction ID" value="UER00188"/>
</dbReference>
<evidence type="ECO:0000259" key="14">
    <source>
        <dbReference type="Pfam" id="PF00224"/>
    </source>
</evidence>
<dbReference type="EC" id="2.7.1.40" evidence="3 12"/>
<evidence type="ECO:0000256" key="8">
    <source>
        <dbReference type="ARBA" id="ARBA00022840"/>
    </source>
</evidence>
<dbReference type="SUPFAM" id="SSF52935">
    <property type="entry name" value="PK C-terminal domain-like"/>
    <property type="match status" value="1"/>
</dbReference>
<dbReference type="InterPro" id="IPR011037">
    <property type="entry name" value="Pyrv_Knase-like_insert_dom_sf"/>
</dbReference>
<dbReference type="GO" id="GO:0030955">
    <property type="term" value="F:potassium ion binding"/>
    <property type="evidence" value="ECO:0007669"/>
    <property type="project" value="UniProtKB-UniRule"/>
</dbReference>
<evidence type="ECO:0000256" key="11">
    <source>
        <dbReference type="ARBA" id="ARBA00023317"/>
    </source>
</evidence>
<evidence type="ECO:0000256" key="9">
    <source>
        <dbReference type="ARBA" id="ARBA00022842"/>
    </source>
</evidence>
<dbReference type="SUPFAM" id="SSF50800">
    <property type="entry name" value="PK beta-barrel domain-like"/>
    <property type="match status" value="1"/>
</dbReference>
<dbReference type="AlphaFoldDB" id="W8X1D7"/>
<dbReference type="STRING" id="1437824.BN940_01071"/>